<protein>
    <submittedName>
        <fullName evidence="7">ABC transporter transmembrane domain-containing protein</fullName>
    </submittedName>
</protein>
<evidence type="ECO:0000313" key="8">
    <source>
        <dbReference type="Proteomes" id="UP001597024"/>
    </source>
</evidence>
<feature type="transmembrane region" description="Helical" evidence="5">
    <location>
        <begin position="59"/>
        <end position="78"/>
    </location>
</feature>
<evidence type="ECO:0000256" key="5">
    <source>
        <dbReference type="SAM" id="Phobius"/>
    </source>
</evidence>
<dbReference type="InterPro" id="IPR039421">
    <property type="entry name" value="Type_1_exporter"/>
</dbReference>
<evidence type="ECO:0000259" key="6">
    <source>
        <dbReference type="PROSITE" id="PS50929"/>
    </source>
</evidence>
<organism evidence="7 8">
    <name type="scientific">Streptosporangium algeriense</name>
    <dbReference type="NCBI Taxonomy" id="1682748"/>
    <lineage>
        <taxon>Bacteria</taxon>
        <taxon>Bacillati</taxon>
        <taxon>Actinomycetota</taxon>
        <taxon>Actinomycetes</taxon>
        <taxon>Streptosporangiales</taxon>
        <taxon>Streptosporangiaceae</taxon>
        <taxon>Streptosporangium</taxon>
    </lineage>
</organism>
<evidence type="ECO:0000256" key="1">
    <source>
        <dbReference type="ARBA" id="ARBA00004651"/>
    </source>
</evidence>
<accession>A0ABW3E5H5</accession>
<reference evidence="8" key="1">
    <citation type="journal article" date="2019" name="Int. J. Syst. Evol. Microbiol.">
        <title>The Global Catalogue of Microorganisms (GCM) 10K type strain sequencing project: providing services to taxonomists for standard genome sequencing and annotation.</title>
        <authorList>
            <consortium name="The Broad Institute Genomics Platform"/>
            <consortium name="The Broad Institute Genome Sequencing Center for Infectious Disease"/>
            <person name="Wu L."/>
            <person name="Ma J."/>
        </authorList>
    </citation>
    <scope>NUCLEOTIDE SEQUENCE [LARGE SCALE GENOMIC DNA]</scope>
    <source>
        <strain evidence="8">CCUG 62974</strain>
    </source>
</reference>
<feature type="transmembrane region" description="Helical" evidence="5">
    <location>
        <begin position="166"/>
        <end position="183"/>
    </location>
</feature>
<comment type="caution">
    <text evidence="7">The sequence shown here is derived from an EMBL/GenBank/DDBJ whole genome shotgun (WGS) entry which is preliminary data.</text>
</comment>
<feature type="domain" description="ABC transmembrane type-1" evidence="6">
    <location>
        <begin position="23"/>
        <end position="263"/>
    </location>
</feature>
<dbReference type="InterPro" id="IPR036640">
    <property type="entry name" value="ABC1_TM_sf"/>
</dbReference>
<feature type="transmembrane region" description="Helical" evidence="5">
    <location>
        <begin position="21"/>
        <end position="44"/>
    </location>
</feature>
<proteinExistence type="predicted"/>
<gene>
    <name evidence="7" type="ORF">ACFQ08_37575</name>
</gene>
<name>A0ABW3E5H5_9ACTN</name>
<dbReference type="Pfam" id="PF00664">
    <property type="entry name" value="ABC_membrane"/>
    <property type="match status" value="1"/>
</dbReference>
<keyword evidence="3 5" id="KW-1133">Transmembrane helix</keyword>
<keyword evidence="8" id="KW-1185">Reference proteome</keyword>
<sequence length="263" mass="27919">MSDIRPDSGTVAGLLRPHAGGFAALVVLQVIGAVACLAPLLAVAELGRALLSPGPADRAHVWFVVLTGVAGLLVRLLFTSASSGIGHLLDGQVQLAFRRRLAAHLGRVPIGWFSRRRTGELAKVVGEDVSAVHPFIAHTPGELISAFVVPLVSLVYLFTVDWRLTLITLVPVLLAVALVPLMMTPARQREQREFDTAMGRIADSAVEFVQGIAVVKAFGGAGRTHRKFLTATDGFADTFLRWARGLAPIAAGMQTALAPPFVL</sequence>
<dbReference type="InterPro" id="IPR011527">
    <property type="entry name" value="ABC1_TM_dom"/>
</dbReference>
<evidence type="ECO:0000256" key="2">
    <source>
        <dbReference type="ARBA" id="ARBA00022692"/>
    </source>
</evidence>
<feature type="transmembrane region" description="Helical" evidence="5">
    <location>
        <begin position="143"/>
        <end position="160"/>
    </location>
</feature>
<keyword evidence="4 5" id="KW-0472">Membrane</keyword>
<dbReference type="EMBL" id="JBHTHX010002338">
    <property type="protein sequence ID" value="MFD0890287.1"/>
    <property type="molecule type" value="Genomic_DNA"/>
</dbReference>
<feature type="non-terminal residue" evidence="7">
    <location>
        <position position="263"/>
    </location>
</feature>
<dbReference type="PANTHER" id="PTHR24221:SF654">
    <property type="entry name" value="ATP-BINDING CASSETTE SUB-FAMILY B MEMBER 6"/>
    <property type="match status" value="1"/>
</dbReference>
<evidence type="ECO:0000256" key="4">
    <source>
        <dbReference type="ARBA" id="ARBA00023136"/>
    </source>
</evidence>
<dbReference type="Proteomes" id="UP001597024">
    <property type="component" value="Unassembled WGS sequence"/>
</dbReference>
<dbReference type="SUPFAM" id="SSF90123">
    <property type="entry name" value="ABC transporter transmembrane region"/>
    <property type="match status" value="1"/>
</dbReference>
<evidence type="ECO:0000313" key="7">
    <source>
        <dbReference type="EMBL" id="MFD0890287.1"/>
    </source>
</evidence>
<dbReference type="PROSITE" id="PS50929">
    <property type="entry name" value="ABC_TM1F"/>
    <property type="match status" value="1"/>
</dbReference>
<dbReference type="Gene3D" id="1.20.1560.10">
    <property type="entry name" value="ABC transporter type 1, transmembrane domain"/>
    <property type="match status" value="1"/>
</dbReference>
<dbReference type="PANTHER" id="PTHR24221">
    <property type="entry name" value="ATP-BINDING CASSETTE SUB-FAMILY B"/>
    <property type="match status" value="1"/>
</dbReference>
<comment type="subcellular location">
    <subcellularLocation>
        <location evidence="1">Cell membrane</location>
        <topology evidence="1">Multi-pass membrane protein</topology>
    </subcellularLocation>
</comment>
<evidence type="ECO:0000256" key="3">
    <source>
        <dbReference type="ARBA" id="ARBA00022989"/>
    </source>
</evidence>
<keyword evidence="2 5" id="KW-0812">Transmembrane</keyword>